<dbReference type="PROSITE" id="PS00375">
    <property type="entry name" value="UDPGT"/>
    <property type="match status" value="1"/>
</dbReference>
<accession>A0ABR2DWP3</accession>
<dbReference type="EC" id="2.4.1.-" evidence="5"/>
<evidence type="ECO:0000256" key="4">
    <source>
        <dbReference type="RuleBase" id="RU003718"/>
    </source>
</evidence>
<organism evidence="8 9">
    <name type="scientific">Hibiscus sabdariffa</name>
    <name type="common">roselle</name>
    <dbReference type="NCBI Taxonomy" id="183260"/>
    <lineage>
        <taxon>Eukaryota</taxon>
        <taxon>Viridiplantae</taxon>
        <taxon>Streptophyta</taxon>
        <taxon>Embryophyta</taxon>
        <taxon>Tracheophyta</taxon>
        <taxon>Spermatophyta</taxon>
        <taxon>Magnoliopsida</taxon>
        <taxon>eudicotyledons</taxon>
        <taxon>Gunneridae</taxon>
        <taxon>Pentapetalae</taxon>
        <taxon>rosids</taxon>
        <taxon>malvids</taxon>
        <taxon>Malvales</taxon>
        <taxon>Malvaceae</taxon>
        <taxon>Malvoideae</taxon>
        <taxon>Hibiscus</taxon>
    </lineage>
</organism>
<comment type="similarity">
    <text evidence="1 4">Belongs to the UDP-glycosyltransferase family.</text>
</comment>
<evidence type="ECO:0000256" key="5">
    <source>
        <dbReference type="RuleBase" id="RU362057"/>
    </source>
</evidence>
<comment type="caution">
    <text evidence="8">The sequence shown here is derived from an EMBL/GenBank/DDBJ whole genome shotgun (WGS) entry which is preliminary data.</text>
</comment>
<dbReference type="PANTHER" id="PTHR11926:SF870">
    <property type="entry name" value="UDP-GLYCOSYLTRANSFERASE 75B1"/>
    <property type="match status" value="1"/>
</dbReference>
<keyword evidence="3 4" id="KW-0808">Transferase</keyword>
<dbReference type="PANTHER" id="PTHR11926">
    <property type="entry name" value="GLUCOSYL/GLUCURONOSYL TRANSFERASES"/>
    <property type="match status" value="1"/>
</dbReference>
<feature type="domain" description="RNase H type-1" evidence="7">
    <location>
        <begin position="466"/>
        <end position="515"/>
    </location>
</feature>
<keyword evidence="2 4" id="KW-0328">Glycosyltransferase</keyword>
<dbReference type="SUPFAM" id="SSF53756">
    <property type="entry name" value="UDP-Glycosyltransferase/glycogen phosphorylase"/>
    <property type="match status" value="1"/>
</dbReference>
<evidence type="ECO:0000256" key="1">
    <source>
        <dbReference type="ARBA" id="ARBA00009995"/>
    </source>
</evidence>
<dbReference type="InterPro" id="IPR002213">
    <property type="entry name" value="UDP_glucos_trans"/>
</dbReference>
<protein>
    <recommendedName>
        <fullName evidence="5">Glycosyltransferase</fullName>
        <ecNumber evidence="5">2.4.1.-</ecNumber>
    </recommendedName>
</protein>
<keyword evidence="9" id="KW-1185">Reference proteome</keyword>
<evidence type="ECO:0000313" key="9">
    <source>
        <dbReference type="Proteomes" id="UP001472677"/>
    </source>
</evidence>
<evidence type="ECO:0000256" key="6">
    <source>
        <dbReference type="SAM" id="Phobius"/>
    </source>
</evidence>
<dbReference type="Pfam" id="PF13456">
    <property type="entry name" value="RVT_3"/>
    <property type="match status" value="1"/>
</dbReference>
<gene>
    <name evidence="8" type="ORF">V6N12_061312</name>
</gene>
<proteinExistence type="inferred from homology"/>
<dbReference type="EMBL" id="JBBPBM010000021">
    <property type="protein sequence ID" value="KAK8548398.1"/>
    <property type="molecule type" value="Genomic_DNA"/>
</dbReference>
<evidence type="ECO:0000259" key="7">
    <source>
        <dbReference type="Pfam" id="PF13456"/>
    </source>
</evidence>
<keyword evidence="6" id="KW-0472">Membrane</keyword>
<dbReference type="Proteomes" id="UP001472677">
    <property type="component" value="Unassembled WGS sequence"/>
</dbReference>
<evidence type="ECO:0000313" key="8">
    <source>
        <dbReference type="EMBL" id="KAK8548398.1"/>
    </source>
</evidence>
<name>A0ABR2DWP3_9ROSI</name>
<evidence type="ECO:0000256" key="3">
    <source>
        <dbReference type="ARBA" id="ARBA00022679"/>
    </source>
</evidence>
<evidence type="ECO:0000256" key="2">
    <source>
        <dbReference type="ARBA" id="ARBA00022676"/>
    </source>
</evidence>
<dbReference type="InterPro" id="IPR002156">
    <property type="entry name" value="RNaseH_domain"/>
</dbReference>
<reference evidence="8 9" key="1">
    <citation type="journal article" date="2024" name="G3 (Bethesda)">
        <title>Genome assembly of Hibiscus sabdariffa L. provides insights into metabolisms of medicinal natural products.</title>
        <authorList>
            <person name="Kim T."/>
        </authorList>
    </citation>
    <scope>NUCLEOTIDE SEQUENCE [LARGE SCALE GENOMIC DNA]</scope>
    <source>
        <strain evidence="8">TK-2024</strain>
        <tissue evidence="8">Old leaves</tissue>
    </source>
</reference>
<feature type="transmembrane region" description="Helical" evidence="6">
    <location>
        <begin position="537"/>
        <end position="559"/>
    </location>
</feature>
<dbReference type="Gene3D" id="3.40.50.2000">
    <property type="entry name" value="Glycogen Phosphorylase B"/>
    <property type="match status" value="2"/>
</dbReference>
<keyword evidence="6" id="KW-1133">Transmembrane helix</keyword>
<dbReference type="CDD" id="cd03784">
    <property type="entry name" value="GT1_Gtf-like"/>
    <property type="match status" value="1"/>
</dbReference>
<dbReference type="Pfam" id="PF00201">
    <property type="entry name" value="UDPGT"/>
    <property type="match status" value="1"/>
</dbReference>
<keyword evidence="6" id="KW-0812">Transmembrane</keyword>
<dbReference type="InterPro" id="IPR035595">
    <property type="entry name" value="UDP_glycos_trans_CS"/>
</dbReference>
<sequence length="573" mass="62923">MPQPHFLLVSYPIQSHINPSLQLAKHLIRIGVHVTFTTSISAGRRMTKVPAAQGLSFSPFSDGYDDGLKPGDDKNHYSSEFRRRSKEALSELIIAGENEGKPITCVVYSLLLFWAAGVAREHHIPSAVLWTQPATVFDIFYFYFNGYEAAIKDQDGADESKSKCLIKLPGLPPLATRDLPSFVTAANTDHLILSLFREQLEVLAGESDAKILVNTIDALEPEALKAIEKFKLIGIGPLIPSDGSLRADLFQCNSNDYLRWLDSKPKSSVVYVSFGSVAVLARQQVEEIARALLASGRPFLWVVRNQTARGEEEKEEDKLSCREELEQVGMIVPWCWQVQVLSHPSLGCFVTHCGWNSTLESLVAGVPVVAVPQFADQATNAKLVEEVWGTGVRVSANEEGVVERGEIVRCLDSVMDDGEKDGEVRKNAEKWKEIARETTMEGGSLYVNLKAFVDDVQGCRRAIGLGLGSIGALIRDSNGRRLIRFHKAVGILDALHLGLWATFTGLQFAWSQGLETNLSGISMKSQLSLASPMDCKVAVGFFTFGGLPVAKLAAYLSLLPSFIYGRSPRAQLE</sequence>